<feature type="domain" description="Death" evidence="2">
    <location>
        <begin position="82"/>
        <end position="136"/>
    </location>
</feature>
<proteinExistence type="predicted"/>
<sequence length="233" mass="25802">MENTNAAKAQQTTTANDTTATIDTHGMTVIHRGLRRESRLLAQLVSEVAPGDTARAAVLAAHLRDYLMGLHNHHHGEDEHLWPALLSRVDLETDLVLRMEAQHERIAASMTRAEAALPAWESGAGEDARDALVAALVDHRAVLVEHLDEEETELLPLAARLVTQREWDAMGEHFQNATPKPKLLLFLGITLEEATPEERAAMLGGLPWFARGLWYAIGRPQYTRHMRAVRGAA</sequence>
<feature type="region of interest" description="Disordered" evidence="1">
    <location>
        <begin position="1"/>
        <end position="20"/>
    </location>
</feature>
<dbReference type="PROSITE" id="PS50017">
    <property type="entry name" value="DEATH_DOMAIN"/>
    <property type="match status" value="1"/>
</dbReference>
<evidence type="ECO:0000256" key="1">
    <source>
        <dbReference type="SAM" id="MobiDB-lite"/>
    </source>
</evidence>
<dbReference type="Proteomes" id="UP001500466">
    <property type="component" value="Unassembled WGS sequence"/>
</dbReference>
<protein>
    <recommendedName>
        <fullName evidence="2">Death domain-containing protein</fullName>
    </recommendedName>
</protein>
<organism evidence="3 4">
    <name type="scientific">Yinghuangia aomiensis</name>
    <dbReference type="NCBI Taxonomy" id="676205"/>
    <lineage>
        <taxon>Bacteria</taxon>
        <taxon>Bacillati</taxon>
        <taxon>Actinomycetota</taxon>
        <taxon>Actinomycetes</taxon>
        <taxon>Kitasatosporales</taxon>
        <taxon>Streptomycetaceae</taxon>
        <taxon>Yinghuangia</taxon>
    </lineage>
</organism>
<dbReference type="PANTHER" id="PTHR39966:SF1">
    <property type="entry name" value="HEMERYTHRIN-LIKE DOMAIN-CONTAINING PROTEIN"/>
    <property type="match status" value="1"/>
</dbReference>
<dbReference type="Gene3D" id="1.20.120.520">
    <property type="entry name" value="nmb1532 protein domain like"/>
    <property type="match status" value="1"/>
</dbReference>
<dbReference type="InterPro" id="IPR000488">
    <property type="entry name" value="Death_dom"/>
</dbReference>
<gene>
    <name evidence="3" type="ORF">GCM10023205_35500</name>
</gene>
<dbReference type="PANTHER" id="PTHR39966">
    <property type="entry name" value="BLL2471 PROTEIN-RELATED"/>
    <property type="match status" value="1"/>
</dbReference>
<evidence type="ECO:0000313" key="3">
    <source>
        <dbReference type="EMBL" id="GAA4967469.1"/>
    </source>
</evidence>
<dbReference type="Pfam" id="PF01814">
    <property type="entry name" value="Hemerythrin"/>
    <property type="match status" value="1"/>
</dbReference>
<dbReference type="RefSeq" id="WP_345676478.1">
    <property type="nucleotide sequence ID" value="NZ_BAABHS010000011.1"/>
</dbReference>
<comment type="caution">
    <text evidence="3">The sequence shown here is derived from an EMBL/GenBank/DDBJ whole genome shotgun (WGS) entry which is preliminary data.</text>
</comment>
<keyword evidence="4" id="KW-1185">Reference proteome</keyword>
<evidence type="ECO:0000313" key="4">
    <source>
        <dbReference type="Proteomes" id="UP001500466"/>
    </source>
</evidence>
<accession>A0ABP9HCE4</accession>
<evidence type="ECO:0000259" key="2">
    <source>
        <dbReference type="PROSITE" id="PS50017"/>
    </source>
</evidence>
<name>A0ABP9HCE4_9ACTN</name>
<dbReference type="EMBL" id="BAABHS010000011">
    <property type="protein sequence ID" value="GAA4967469.1"/>
    <property type="molecule type" value="Genomic_DNA"/>
</dbReference>
<dbReference type="CDD" id="cd12108">
    <property type="entry name" value="Hr-like"/>
    <property type="match status" value="1"/>
</dbReference>
<reference evidence="4" key="1">
    <citation type="journal article" date="2019" name="Int. J. Syst. Evol. Microbiol.">
        <title>The Global Catalogue of Microorganisms (GCM) 10K type strain sequencing project: providing services to taxonomists for standard genome sequencing and annotation.</title>
        <authorList>
            <consortium name="The Broad Institute Genomics Platform"/>
            <consortium name="The Broad Institute Genome Sequencing Center for Infectious Disease"/>
            <person name="Wu L."/>
            <person name="Ma J."/>
        </authorList>
    </citation>
    <scope>NUCLEOTIDE SEQUENCE [LARGE SCALE GENOMIC DNA]</scope>
    <source>
        <strain evidence="4">JCM 17986</strain>
    </source>
</reference>
<dbReference type="InterPro" id="IPR012312">
    <property type="entry name" value="Hemerythrin-like"/>
</dbReference>